<sequence length="71" mass="7699">MVSEDKVADVLGNCGAEFRSVGDKAGGGGGGGGGGDGESWLVDRHRRKKKKEKEKKIDRKGFHEEFRSSYD</sequence>
<evidence type="ECO:0000313" key="3">
    <source>
        <dbReference type="Proteomes" id="UP000617340"/>
    </source>
</evidence>
<name>A0A834JL44_VESGE</name>
<dbReference type="AlphaFoldDB" id="A0A834JL44"/>
<reference evidence="2" key="1">
    <citation type="journal article" date="2020" name="G3 (Bethesda)">
        <title>High-Quality Assemblies for Three Invasive Social Wasps from the &lt;i&gt;Vespula&lt;/i&gt; Genus.</title>
        <authorList>
            <person name="Harrop T.W.R."/>
            <person name="Guhlin J."/>
            <person name="McLaughlin G.M."/>
            <person name="Permina E."/>
            <person name="Stockwell P."/>
            <person name="Gilligan J."/>
            <person name="Le Lec M.F."/>
            <person name="Gruber M.A.M."/>
            <person name="Quinn O."/>
            <person name="Lovegrove M."/>
            <person name="Duncan E.J."/>
            <person name="Remnant E.J."/>
            <person name="Van Eeckhoven J."/>
            <person name="Graham B."/>
            <person name="Knapp R.A."/>
            <person name="Langford K.W."/>
            <person name="Kronenberg Z."/>
            <person name="Press M.O."/>
            <person name="Eacker S.M."/>
            <person name="Wilson-Rankin E.E."/>
            <person name="Purcell J."/>
            <person name="Lester P.J."/>
            <person name="Dearden P.K."/>
        </authorList>
    </citation>
    <scope>NUCLEOTIDE SEQUENCE</scope>
    <source>
        <strain evidence="2">Linc-1</strain>
    </source>
</reference>
<dbReference type="EMBL" id="JACSDZ010000012">
    <property type="protein sequence ID" value="KAF7389995.1"/>
    <property type="molecule type" value="Genomic_DNA"/>
</dbReference>
<evidence type="ECO:0000313" key="2">
    <source>
        <dbReference type="EMBL" id="KAF7389995.1"/>
    </source>
</evidence>
<comment type="caution">
    <text evidence="2">The sequence shown here is derived from an EMBL/GenBank/DDBJ whole genome shotgun (WGS) entry which is preliminary data.</text>
</comment>
<keyword evidence="3" id="KW-1185">Reference proteome</keyword>
<organism evidence="2 3">
    <name type="scientific">Vespula germanica</name>
    <name type="common">German yellow jacket</name>
    <name type="synonym">Paravespula germanica</name>
    <dbReference type="NCBI Taxonomy" id="30212"/>
    <lineage>
        <taxon>Eukaryota</taxon>
        <taxon>Metazoa</taxon>
        <taxon>Ecdysozoa</taxon>
        <taxon>Arthropoda</taxon>
        <taxon>Hexapoda</taxon>
        <taxon>Insecta</taxon>
        <taxon>Pterygota</taxon>
        <taxon>Neoptera</taxon>
        <taxon>Endopterygota</taxon>
        <taxon>Hymenoptera</taxon>
        <taxon>Apocrita</taxon>
        <taxon>Aculeata</taxon>
        <taxon>Vespoidea</taxon>
        <taxon>Vespidae</taxon>
        <taxon>Vespinae</taxon>
        <taxon>Vespula</taxon>
    </lineage>
</organism>
<gene>
    <name evidence="2" type="ORF">HZH68_011852</name>
</gene>
<feature type="region of interest" description="Disordered" evidence="1">
    <location>
        <begin position="19"/>
        <end position="58"/>
    </location>
</feature>
<protein>
    <submittedName>
        <fullName evidence="2">Uncharacterized protein</fullName>
    </submittedName>
</protein>
<dbReference type="Proteomes" id="UP000617340">
    <property type="component" value="Unassembled WGS sequence"/>
</dbReference>
<feature type="compositionally biased region" description="Gly residues" evidence="1">
    <location>
        <begin position="24"/>
        <end position="37"/>
    </location>
</feature>
<proteinExistence type="predicted"/>
<accession>A0A834JL44</accession>
<evidence type="ECO:0000256" key="1">
    <source>
        <dbReference type="SAM" id="MobiDB-lite"/>
    </source>
</evidence>
<feature type="compositionally biased region" description="Basic residues" evidence="1">
    <location>
        <begin position="44"/>
        <end position="53"/>
    </location>
</feature>